<feature type="region of interest" description="Disordered" evidence="9">
    <location>
        <begin position="866"/>
        <end position="931"/>
    </location>
</feature>
<keyword evidence="8 10" id="KW-0472">Membrane</keyword>
<keyword evidence="6" id="KW-0445">Lipid transport</keyword>
<feature type="compositionally biased region" description="Basic and acidic residues" evidence="9">
    <location>
        <begin position="118"/>
        <end position="132"/>
    </location>
</feature>
<dbReference type="InterPro" id="IPR031468">
    <property type="entry name" value="SMP_LBD"/>
</dbReference>
<keyword evidence="4" id="KW-0256">Endoplasmic reticulum</keyword>
<evidence type="ECO:0000313" key="12">
    <source>
        <dbReference type="EMBL" id="CDR41138.1"/>
    </source>
</evidence>
<feature type="compositionally biased region" description="Basic and acidic residues" evidence="9">
    <location>
        <begin position="525"/>
        <end position="537"/>
    </location>
</feature>
<dbReference type="VEuPathDB" id="FungiDB:BON22_3112"/>
<feature type="transmembrane region" description="Helical" evidence="10">
    <location>
        <begin position="7"/>
        <end position="30"/>
    </location>
</feature>
<feature type="region of interest" description="Disordered" evidence="9">
    <location>
        <begin position="525"/>
        <end position="651"/>
    </location>
</feature>
<dbReference type="PANTHER" id="PTHR13466">
    <property type="entry name" value="TEX2 PROTEIN-RELATED"/>
    <property type="match status" value="1"/>
</dbReference>
<dbReference type="Gene3D" id="2.30.29.30">
    <property type="entry name" value="Pleckstrin-homology domain (PH domain)/Phosphotyrosine-binding domain (PTB)"/>
    <property type="match status" value="1"/>
</dbReference>
<evidence type="ECO:0000256" key="1">
    <source>
        <dbReference type="ARBA" id="ARBA00004586"/>
    </source>
</evidence>
<feature type="region of interest" description="Disordered" evidence="9">
    <location>
        <begin position="667"/>
        <end position="839"/>
    </location>
</feature>
<feature type="compositionally biased region" description="Low complexity" evidence="9">
    <location>
        <begin position="816"/>
        <end position="829"/>
    </location>
</feature>
<evidence type="ECO:0000256" key="9">
    <source>
        <dbReference type="SAM" id="MobiDB-lite"/>
    </source>
</evidence>
<protein>
    <submittedName>
        <fullName evidence="12">CYFA0S06e02476g1_1</fullName>
    </submittedName>
</protein>
<dbReference type="OrthoDB" id="26740at2759"/>
<dbReference type="SUPFAM" id="SSF50729">
    <property type="entry name" value="PH domain-like"/>
    <property type="match status" value="1"/>
</dbReference>
<evidence type="ECO:0000256" key="2">
    <source>
        <dbReference type="ARBA" id="ARBA00022448"/>
    </source>
</evidence>
<evidence type="ECO:0000256" key="3">
    <source>
        <dbReference type="ARBA" id="ARBA00022692"/>
    </source>
</evidence>
<dbReference type="GO" id="GO:0008289">
    <property type="term" value="F:lipid binding"/>
    <property type="evidence" value="ECO:0007669"/>
    <property type="project" value="UniProtKB-KW"/>
</dbReference>
<dbReference type="InterPro" id="IPR011993">
    <property type="entry name" value="PH-like_dom_sf"/>
</dbReference>
<comment type="subcellular location">
    <subcellularLocation>
        <location evidence="1">Endoplasmic reticulum membrane</location>
    </subcellularLocation>
</comment>
<feature type="domain" description="SMP-LTD" evidence="11">
    <location>
        <begin position="315"/>
        <end position="506"/>
    </location>
</feature>
<dbReference type="GO" id="GO:0032865">
    <property type="term" value="C:ERMES complex"/>
    <property type="evidence" value="ECO:0007669"/>
    <property type="project" value="TreeGrafter"/>
</dbReference>
<name>A0A061B294_CYBFA</name>
<keyword evidence="7" id="KW-0446">Lipid-binding</keyword>
<evidence type="ECO:0000256" key="8">
    <source>
        <dbReference type="ARBA" id="ARBA00023136"/>
    </source>
</evidence>
<keyword evidence="2" id="KW-0813">Transport</keyword>
<accession>A0A061B294</accession>
<feature type="region of interest" description="Disordered" evidence="9">
    <location>
        <begin position="118"/>
        <end position="147"/>
    </location>
</feature>
<dbReference type="CDD" id="cd21675">
    <property type="entry name" value="SMP_TEX2"/>
    <property type="match status" value="1"/>
</dbReference>
<reference evidence="12" key="1">
    <citation type="journal article" date="2014" name="Genome Announc.">
        <title>Genome sequence of the yeast Cyberlindnera fabianii (Hansenula fabianii).</title>
        <authorList>
            <person name="Freel K.C."/>
            <person name="Sarilar V."/>
            <person name="Neuveglise C."/>
            <person name="Devillers H."/>
            <person name="Friedrich A."/>
            <person name="Schacherer J."/>
        </authorList>
    </citation>
    <scope>NUCLEOTIDE SEQUENCE</scope>
    <source>
        <strain evidence="12">YJS4271</strain>
    </source>
</reference>
<evidence type="ECO:0000259" key="11">
    <source>
        <dbReference type="PROSITE" id="PS51847"/>
    </source>
</evidence>
<feature type="compositionally biased region" description="Polar residues" evidence="9">
    <location>
        <begin position="563"/>
        <end position="585"/>
    </location>
</feature>
<dbReference type="AlphaFoldDB" id="A0A061B294"/>
<keyword evidence="5 10" id="KW-1133">Transmembrane helix</keyword>
<evidence type="ECO:0000256" key="5">
    <source>
        <dbReference type="ARBA" id="ARBA00022989"/>
    </source>
</evidence>
<dbReference type="GO" id="GO:0005789">
    <property type="term" value="C:endoplasmic reticulum membrane"/>
    <property type="evidence" value="ECO:0007669"/>
    <property type="project" value="UniProtKB-SubCell"/>
</dbReference>
<feature type="compositionally biased region" description="Basic and acidic residues" evidence="9">
    <location>
        <begin position="552"/>
        <end position="562"/>
    </location>
</feature>
<dbReference type="PROSITE" id="PS51847">
    <property type="entry name" value="SMP"/>
    <property type="match status" value="1"/>
</dbReference>
<dbReference type="EMBL" id="LK052891">
    <property type="protein sequence ID" value="CDR41138.1"/>
    <property type="molecule type" value="Genomic_DNA"/>
</dbReference>
<evidence type="ECO:0000256" key="10">
    <source>
        <dbReference type="SAM" id="Phobius"/>
    </source>
</evidence>
<feature type="compositionally biased region" description="Polar residues" evidence="9">
    <location>
        <begin position="781"/>
        <end position="799"/>
    </location>
</feature>
<gene>
    <name evidence="12" type="ORF">CYFA0S_06e02476g</name>
</gene>
<dbReference type="PANTHER" id="PTHR13466:SF19">
    <property type="entry name" value="NUCLEUS-VACUOLE JUNCTION PROTEIN 2"/>
    <property type="match status" value="1"/>
</dbReference>
<proteinExistence type="predicted"/>
<evidence type="ECO:0000256" key="4">
    <source>
        <dbReference type="ARBA" id="ARBA00022824"/>
    </source>
</evidence>
<dbReference type="GO" id="GO:1990456">
    <property type="term" value="P:mitochondrion-endoplasmic reticulum membrane tethering"/>
    <property type="evidence" value="ECO:0007669"/>
    <property type="project" value="TreeGrafter"/>
</dbReference>
<evidence type="ECO:0000256" key="6">
    <source>
        <dbReference type="ARBA" id="ARBA00023055"/>
    </source>
</evidence>
<dbReference type="PhylomeDB" id="A0A061B294"/>
<organism evidence="12">
    <name type="scientific">Cyberlindnera fabianii</name>
    <name type="common">Yeast</name>
    <name type="synonym">Hansenula fabianii</name>
    <dbReference type="NCBI Taxonomy" id="36022"/>
    <lineage>
        <taxon>Eukaryota</taxon>
        <taxon>Fungi</taxon>
        <taxon>Dikarya</taxon>
        <taxon>Ascomycota</taxon>
        <taxon>Saccharomycotina</taxon>
        <taxon>Saccharomycetes</taxon>
        <taxon>Phaffomycetales</taxon>
        <taxon>Phaffomycetaceae</taxon>
        <taxon>Cyberlindnera</taxon>
    </lineage>
</organism>
<sequence length="967" mass="106195">MSLKTLLITYVVGGLTLPPLLIIAILYLFFTFAPKFDEDSQEDDDLTDFATKEYKSLSLTELEEKGSSGVKAYKAGWITVTREYHIYSPADKEKSQDQKDGSKSAYTALYRLVKNTKKDGKEGKDSNGKESDGPSSPSSSNTSVAKTVQKKKNRYFAVLRHGNLFLYKSEEQKDVQHVIVLSNNIVTIWPRDLRDGELFTKKTAICLLKRKAKKQVDQPPKSSAASLSEKESEATYDILENGHIPPGGMGFFIYCDTNYEKEDWYFALINATKRDNFEPTGTELDQIEPSIYANALHFKTADILSLIQTLHSSEGQLQTRWLNAAVGRIFLALQSTDFFERVVETKLLKKLAKINRPGFLEEFQVKKIDIGNAAPFISFPKLETLNPDGSMRVSFKFSYSGKLSLQVATKANISLGAAFKTREVGLLLAVTLNKLEGPLVISVKPPPSSRIWWTFEKMPSMDLTIEPVVSQRQITYGMVTKAIENKFRDAIKESLVEPYWDDISFFDTTDEFYRGGIWDIKKRPTTDTHQADDEVKAEGLGSGEDSTLSEEEIAHTDEHVEETLNSENADTTGNNTTLHSEQASLRSRGPKPKGSFNNISNISKRKSDASIATTEDQFLADGSYVSREPNRSQDTASDADLSAGTSRSSTMQLLSEETAAGKKAISTGLKKIGNWYEKNKSSSNKSKKDKTYTPPEMISRRRAPSNTSDKERSPGKTATTEQPESHKSAPQPHAFPAEYMYGMDTQRPDSETSTKSVPPAKVPQMKSPYSAADNKLLPIDSPTSPDSNFSENSLRTPTSPKAAPLTRKKPPVDVTSSAVSPDSGSTSSSQGTANAKTSIPIEGALGAPISAPEVPLRANVVPPALPPRAVPVEDTTTDVASQVKKVPPPLPLRDISPPDSPALATAGSGVDKTEVSTPAIGEVSSSETPFPLMVGEQDEIKDVDELQADLEVLKKHAEELNELDKLI</sequence>
<dbReference type="Pfam" id="PF15413">
    <property type="entry name" value="PH_11"/>
    <property type="match status" value="1"/>
</dbReference>
<keyword evidence="3 10" id="KW-0812">Transmembrane</keyword>
<evidence type="ECO:0000256" key="7">
    <source>
        <dbReference type="ARBA" id="ARBA00023121"/>
    </source>
</evidence>
<dbReference type="GO" id="GO:0015914">
    <property type="term" value="P:phospholipid transport"/>
    <property type="evidence" value="ECO:0007669"/>
    <property type="project" value="TreeGrafter"/>
</dbReference>